<dbReference type="Pfam" id="PF14226">
    <property type="entry name" value="DIOX_N"/>
    <property type="match status" value="1"/>
</dbReference>
<reference evidence="5" key="1">
    <citation type="submission" date="2023-10" db="EMBL/GenBank/DDBJ databases">
        <title>Chromosome-level genome of the transformable northern wattle, Acacia crassicarpa.</title>
        <authorList>
            <person name="Massaro I."/>
            <person name="Sinha N.R."/>
            <person name="Poethig S."/>
            <person name="Leichty A.R."/>
        </authorList>
    </citation>
    <scope>NUCLEOTIDE SEQUENCE</scope>
    <source>
        <strain evidence="5">Acra3RX</strain>
        <tissue evidence="5">Leaf</tissue>
    </source>
</reference>
<dbReference type="InterPro" id="IPR044861">
    <property type="entry name" value="IPNS-like_FE2OG_OXY"/>
</dbReference>
<dbReference type="InterPro" id="IPR027443">
    <property type="entry name" value="IPNS-like_sf"/>
</dbReference>
<feature type="domain" description="Non-haem dioxygenase N-terminal" evidence="4">
    <location>
        <begin position="14"/>
        <end position="93"/>
    </location>
</feature>
<sequence length="323" mass="36670">MMQSETVIVSEPQIPLIDFASQKLKPGTDEWVSTCEAVRIALEDHGGFLVLFDEFDDKPNHIYASSKQLFDLPTQTKMQKTSDKPNHGYFGPGPLNPLFESHAIDNPLSLQVCQNFASIMWAEGNESFSGAVNAYASGLVELDRKVKRMVFESYGVDSKKCESFLESNNYTMRLYKYMPARKEEGEKGIGAHRDTTLFTILHQQMHGLEIKNKHGQWVRVDASPSLFCVVAGEAFSVWSNDRIRPCTHQVTIKSKTSPRYSIGLLSYASRTLHPAEELVDEQHPIRYKPFNHYQYLASIYTKQALNSSQNRLKTYCGIEDINI</sequence>
<protein>
    <recommendedName>
        <fullName evidence="7">Fe2OG dioxygenase domain-containing protein</fullName>
    </recommendedName>
</protein>
<dbReference type="InterPro" id="IPR026992">
    <property type="entry name" value="DIOX_N"/>
</dbReference>
<keyword evidence="6" id="KW-1185">Reference proteome</keyword>
<comment type="caution">
    <text evidence="5">The sequence shown here is derived from an EMBL/GenBank/DDBJ whole genome shotgun (WGS) entry which is preliminary data.</text>
</comment>
<dbReference type="PANTHER" id="PTHR47990">
    <property type="entry name" value="2-OXOGLUTARATE (2OG) AND FE(II)-DEPENDENT OXYGENASE SUPERFAMILY PROTEIN-RELATED"/>
    <property type="match status" value="1"/>
</dbReference>
<evidence type="ECO:0000259" key="3">
    <source>
        <dbReference type="Pfam" id="PF03171"/>
    </source>
</evidence>
<dbReference type="Gene3D" id="2.60.120.330">
    <property type="entry name" value="B-lactam Antibiotic, Isopenicillin N Synthase, Chain"/>
    <property type="match status" value="1"/>
</dbReference>
<evidence type="ECO:0000256" key="2">
    <source>
        <dbReference type="ARBA" id="ARBA00023004"/>
    </source>
</evidence>
<keyword evidence="2" id="KW-0408">Iron</keyword>
<dbReference type="GO" id="GO:0046872">
    <property type="term" value="F:metal ion binding"/>
    <property type="evidence" value="ECO:0007669"/>
    <property type="project" value="UniProtKB-KW"/>
</dbReference>
<keyword evidence="1" id="KW-0479">Metal-binding</keyword>
<evidence type="ECO:0008006" key="7">
    <source>
        <dbReference type="Google" id="ProtNLM"/>
    </source>
</evidence>
<feature type="domain" description="Isopenicillin N synthase-like Fe(2+) 2OG dioxygenase" evidence="3">
    <location>
        <begin position="171"/>
        <end position="263"/>
    </location>
</feature>
<evidence type="ECO:0000256" key="1">
    <source>
        <dbReference type="ARBA" id="ARBA00022723"/>
    </source>
</evidence>
<accession>A0AAE1MNI9</accession>
<dbReference type="AlphaFoldDB" id="A0AAE1MNI9"/>
<dbReference type="InterPro" id="IPR050231">
    <property type="entry name" value="Iron_ascorbate_oxido_reductase"/>
</dbReference>
<dbReference type="Pfam" id="PF03171">
    <property type="entry name" value="2OG-FeII_Oxy"/>
    <property type="match status" value="1"/>
</dbReference>
<gene>
    <name evidence="5" type="ORF">QN277_019647</name>
</gene>
<evidence type="ECO:0000313" key="6">
    <source>
        <dbReference type="Proteomes" id="UP001293593"/>
    </source>
</evidence>
<dbReference type="Proteomes" id="UP001293593">
    <property type="component" value="Unassembled WGS sequence"/>
</dbReference>
<dbReference type="SUPFAM" id="SSF51197">
    <property type="entry name" value="Clavaminate synthase-like"/>
    <property type="match status" value="1"/>
</dbReference>
<evidence type="ECO:0000313" key="5">
    <source>
        <dbReference type="EMBL" id="KAK4270880.1"/>
    </source>
</evidence>
<dbReference type="EMBL" id="JAWXYG010000005">
    <property type="protein sequence ID" value="KAK4270880.1"/>
    <property type="molecule type" value="Genomic_DNA"/>
</dbReference>
<proteinExistence type="predicted"/>
<organism evidence="5 6">
    <name type="scientific">Acacia crassicarpa</name>
    <name type="common">northern wattle</name>
    <dbReference type="NCBI Taxonomy" id="499986"/>
    <lineage>
        <taxon>Eukaryota</taxon>
        <taxon>Viridiplantae</taxon>
        <taxon>Streptophyta</taxon>
        <taxon>Embryophyta</taxon>
        <taxon>Tracheophyta</taxon>
        <taxon>Spermatophyta</taxon>
        <taxon>Magnoliopsida</taxon>
        <taxon>eudicotyledons</taxon>
        <taxon>Gunneridae</taxon>
        <taxon>Pentapetalae</taxon>
        <taxon>rosids</taxon>
        <taxon>fabids</taxon>
        <taxon>Fabales</taxon>
        <taxon>Fabaceae</taxon>
        <taxon>Caesalpinioideae</taxon>
        <taxon>mimosoid clade</taxon>
        <taxon>Acacieae</taxon>
        <taxon>Acacia</taxon>
    </lineage>
</organism>
<evidence type="ECO:0000259" key="4">
    <source>
        <dbReference type="Pfam" id="PF14226"/>
    </source>
</evidence>
<name>A0AAE1MNI9_9FABA</name>